<evidence type="ECO:0000313" key="5">
    <source>
        <dbReference type="Proteomes" id="UP001334804"/>
    </source>
</evidence>
<evidence type="ECO:0000313" key="3">
    <source>
        <dbReference type="EMBL" id="WSA32114.1"/>
    </source>
</evidence>
<dbReference type="Proteomes" id="UP001334804">
    <property type="component" value="Chromosome"/>
</dbReference>
<dbReference type="Pfam" id="PF19457">
    <property type="entry name" value="DUF5994"/>
    <property type="match status" value="1"/>
</dbReference>
<protein>
    <submittedName>
        <fullName evidence="3">DUF5994 family protein</fullName>
    </submittedName>
</protein>
<dbReference type="RefSeq" id="WP_091631025.1">
    <property type="nucleotide sequence ID" value="NZ_CP109071.1"/>
</dbReference>
<sequence>MTPSTNALAPPSSPSTPRLRIEPTRSTRTLLDGGWWPRSTDPLAELPGLVLAIDLLHGPIVRLVLNADTWDDNPRHLAIAGRVLRLGYFASQPATLLTAICLNDDRIDLLVVPPETAAGLAETAMALAASAGNLVHSPQLLAAAGTISEARVDSASRHSWEGEGGLLRAAPAPAAPPPRRQRPGDVPSITTKEQTMTIARHTIVSALRQRGQHARADWVERELPTQVDPSRHVGLLATLRLDLAELGGSTAR</sequence>
<dbReference type="Proteomes" id="UP000199343">
    <property type="component" value="Unassembled WGS sequence"/>
</dbReference>
<dbReference type="AlphaFoldDB" id="A0A1C6W312"/>
<evidence type="ECO:0000313" key="4">
    <source>
        <dbReference type="Proteomes" id="UP000199343"/>
    </source>
</evidence>
<evidence type="ECO:0000313" key="2">
    <source>
        <dbReference type="EMBL" id="SCL72794.1"/>
    </source>
</evidence>
<gene>
    <name evidence="2" type="ORF">GA0070608_5187</name>
    <name evidence="3" type="ORF">OIE14_29070</name>
</gene>
<feature type="region of interest" description="Disordered" evidence="1">
    <location>
        <begin position="1"/>
        <end position="23"/>
    </location>
</feature>
<dbReference type="STRING" id="47871.GA0070608_5187"/>
<name>A0A1C6W312_9ACTN</name>
<evidence type="ECO:0000256" key="1">
    <source>
        <dbReference type="SAM" id="MobiDB-lite"/>
    </source>
</evidence>
<accession>A0A1C6W312</accession>
<organism evidence="2 4">
    <name type="scientific">Micromonospora peucetia</name>
    <dbReference type="NCBI Taxonomy" id="47871"/>
    <lineage>
        <taxon>Bacteria</taxon>
        <taxon>Bacillati</taxon>
        <taxon>Actinomycetota</taxon>
        <taxon>Actinomycetes</taxon>
        <taxon>Micromonosporales</taxon>
        <taxon>Micromonosporaceae</taxon>
        <taxon>Micromonospora</taxon>
    </lineage>
</organism>
<dbReference type="OrthoDB" id="3785441at2"/>
<dbReference type="EMBL" id="FMIC01000002">
    <property type="protein sequence ID" value="SCL72794.1"/>
    <property type="molecule type" value="Genomic_DNA"/>
</dbReference>
<dbReference type="EMBL" id="CP109071">
    <property type="protein sequence ID" value="WSA32114.1"/>
    <property type="molecule type" value="Genomic_DNA"/>
</dbReference>
<dbReference type="InterPro" id="IPR046036">
    <property type="entry name" value="DUF5994"/>
</dbReference>
<proteinExistence type="predicted"/>
<keyword evidence="5" id="KW-1185">Reference proteome</keyword>
<reference evidence="3 5" key="2">
    <citation type="submission" date="2022-10" db="EMBL/GenBank/DDBJ databases">
        <title>The complete genomes of actinobacterial strains from the NBC collection.</title>
        <authorList>
            <person name="Joergensen T.S."/>
            <person name="Alvarez Arevalo M."/>
            <person name="Sterndorff E.B."/>
            <person name="Faurdal D."/>
            <person name="Vuksanovic O."/>
            <person name="Mourched A.-S."/>
            <person name="Charusanti P."/>
            <person name="Shaw S."/>
            <person name="Blin K."/>
            <person name="Weber T."/>
        </authorList>
    </citation>
    <scope>NUCLEOTIDE SEQUENCE [LARGE SCALE GENOMIC DNA]</scope>
    <source>
        <strain evidence="3 5">NBC 01809</strain>
    </source>
</reference>
<reference evidence="2 4" key="1">
    <citation type="submission" date="2016-06" db="EMBL/GenBank/DDBJ databases">
        <authorList>
            <person name="Kjaerup R.B."/>
            <person name="Dalgaard T.S."/>
            <person name="Juul-Madsen H.R."/>
        </authorList>
    </citation>
    <scope>NUCLEOTIDE SEQUENCE [LARGE SCALE GENOMIC DNA]</scope>
    <source>
        <strain evidence="2 4">DSM 43363</strain>
    </source>
</reference>
<feature type="region of interest" description="Disordered" evidence="1">
    <location>
        <begin position="167"/>
        <end position="193"/>
    </location>
</feature>